<dbReference type="InterPro" id="IPR000121">
    <property type="entry name" value="PEP_util_C"/>
</dbReference>
<evidence type="ECO:0000256" key="3">
    <source>
        <dbReference type="ARBA" id="ARBA00002728"/>
    </source>
</evidence>
<keyword evidence="13 17" id="KW-0479">Metal-binding</keyword>
<evidence type="ECO:0000256" key="17">
    <source>
        <dbReference type="PIRNR" id="PIRNR000732"/>
    </source>
</evidence>
<dbReference type="Gene3D" id="1.10.274.10">
    <property type="entry name" value="PtsI, HPr-binding domain"/>
    <property type="match status" value="1"/>
</dbReference>
<dbReference type="GO" id="GO:0016301">
    <property type="term" value="F:kinase activity"/>
    <property type="evidence" value="ECO:0007669"/>
    <property type="project" value="UniProtKB-KW"/>
</dbReference>
<feature type="domain" description="PEP-utilising enzyme mobile" evidence="22">
    <location>
        <begin position="150"/>
        <end position="221"/>
    </location>
</feature>
<evidence type="ECO:0000256" key="19">
    <source>
        <dbReference type="PIRSR" id="PIRSR000732-2"/>
    </source>
</evidence>
<evidence type="ECO:0000256" key="7">
    <source>
        <dbReference type="ARBA" id="ARBA00016544"/>
    </source>
</evidence>
<proteinExistence type="inferred from homology"/>
<feature type="binding site" evidence="20">
    <location>
        <position position="409"/>
    </location>
    <ligand>
        <name>Mg(2+)</name>
        <dbReference type="ChEBI" id="CHEBI:18420"/>
    </ligand>
</feature>
<organism evidence="25 26">
    <name type="scientific">Flavimobilis marinus</name>
    <dbReference type="NCBI Taxonomy" id="285351"/>
    <lineage>
        <taxon>Bacteria</taxon>
        <taxon>Bacillati</taxon>
        <taxon>Actinomycetota</taxon>
        <taxon>Actinomycetes</taxon>
        <taxon>Micrococcales</taxon>
        <taxon>Jonesiaceae</taxon>
        <taxon>Flavimobilis</taxon>
    </lineage>
</organism>
<comment type="subcellular location">
    <subcellularLocation>
        <location evidence="4 17">Cytoplasm</location>
    </subcellularLocation>
</comment>
<evidence type="ECO:0000256" key="5">
    <source>
        <dbReference type="ARBA" id="ARBA00007837"/>
    </source>
</evidence>
<feature type="binding site" evidence="19">
    <location>
        <position position="320"/>
    </location>
    <ligand>
        <name>phosphoenolpyruvate</name>
        <dbReference type="ChEBI" id="CHEBI:58702"/>
    </ligand>
</feature>
<feature type="active site" description="Proton donor" evidence="18">
    <location>
        <position position="480"/>
    </location>
</feature>
<evidence type="ECO:0000256" key="4">
    <source>
        <dbReference type="ARBA" id="ARBA00004496"/>
    </source>
</evidence>
<evidence type="ECO:0000256" key="1">
    <source>
        <dbReference type="ARBA" id="ARBA00000683"/>
    </source>
</evidence>
<evidence type="ECO:0000256" key="21">
    <source>
        <dbReference type="SAM" id="MobiDB-lite"/>
    </source>
</evidence>
<dbReference type="InterPro" id="IPR036637">
    <property type="entry name" value="Phosphohistidine_dom_sf"/>
</dbReference>
<dbReference type="EMBL" id="FONZ01000001">
    <property type="protein sequence ID" value="SFE85157.1"/>
    <property type="molecule type" value="Genomic_DNA"/>
</dbReference>
<evidence type="ECO:0000256" key="15">
    <source>
        <dbReference type="ARBA" id="ARBA00022842"/>
    </source>
</evidence>
<dbReference type="InterPro" id="IPR008279">
    <property type="entry name" value="PEP-util_enz_mobile_dom"/>
</dbReference>
<protein>
    <recommendedName>
        <fullName evidence="7 17">Phosphoenolpyruvate-protein phosphotransferase</fullName>
        <ecNumber evidence="6 17">2.7.3.9</ecNumber>
    </recommendedName>
    <alternativeName>
        <fullName evidence="16 17">Phosphotransferase system, enzyme I</fullName>
    </alternativeName>
</protein>
<comment type="catalytic activity">
    <reaction evidence="1 17">
        <text>L-histidyl-[protein] + phosphoenolpyruvate = N(pros)-phospho-L-histidyl-[protein] + pyruvate</text>
        <dbReference type="Rhea" id="RHEA:23880"/>
        <dbReference type="Rhea" id="RHEA-COMP:9745"/>
        <dbReference type="Rhea" id="RHEA-COMP:9746"/>
        <dbReference type="ChEBI" id="CHEBI:15361"/>
        <dbReference type="ChEBI" id="CHEBI:29979"/>
        <dbReference type="ChEBI" id="CHEBI:58702"/>
        <dbReference type="ChEBI" id="CHEBI:64837"/>
        <dbReference type="EC" id="2.7.3.9"/>
    </reaction>
</comment>
<dbReference type="PANTHER" id="PTHR46244">
    <property type="entry name" value="PHOSPHOENOLPYRUVATE-PROTEIN PHOSPHOTRANSFERASE"/>
    <property type="match status" value="1"/>
</dbReference>
<dbReference type="GO" id="GO:0008965">
    <property type="term" value="F:phosphoenolpyruvate-protein phosphotransferase activity"/>
    <property type="evidence" value="ECO:0007669"/>
    <property type="project" value="UniProtKB-EC"/>
</dbReference>
<dbReference type="Pfam" id="PF00391">
    <property type="entry name" value="PEP-utilizers"/>
    <property type="match status" value="1"/>
</dbReference>
<dbReference type="Proteomes" id="UP000198520">
    <property type="component" value="Unassembled WGS sequence"/>
</dbReference>
<feature type="binding site" evidence="19">
    <location>
        <position position="443"/>
    </location>
    <ligand>
        <name>phosphoenolpyruvate</name>
        <dbReference type="ChEBI" id="CHEBI:58702"/>
    </ligand>
</feature>
<evidence type="ECO:0000256" key="20">
    <source>
        <dbReference type="PIRSR" id="PIRSR000732-3"/>
    </source>
</evidence>
<evidence type="ECO:0000313" key="25">
    <source>
        <dbReference type="EMBL" id="SFE85157.1"/>
    </source>
</evidence>
<keyword evidence="8 17" id="KW-0813">Transport</keyword>
<evidence type="ECO:0000256" key="16">
    <source>
        <dbReference type="ARBA" id="ARBA00033235"/>
    </source>
</evidence>
<dbReference type="GO" id="GO:0005737">
    <property type="term" value="C:cytoplasm"/>
    <property type="evidence" value="ECO:0007669"/>
    <property type="project" value="UniProtKB-SubCell"/>
</dbReference>
<dbReference type="EC" id="2.7.3.9" evidence="6 17"/>
<feature type="region of interest" description="Disordered" evidence="21">
    <location>
        <begin position="17"/>
        <end position="37"/>
    </location>
</feature>
<dbReference type="Pfam" id="PF05524">
    <property type="entry name" value="PEP-utilisers_N"/>
    <property type="match status" value="1"/>
</dbReference>
<dbReference type="STRING" id="285351.SAMN04488035_0784"/>
<dbReference type="SUPFAM" id="SSF51621">
    <property type="entry name" value="Phosphoenolpyruvate/pyruvate domain"/>
    <property type="match status" value="1"/>
</dbReference>
<dbReference type="InterPro" id="IPR036618">
    <property type="entry name" value="PtsI_HPr-bd_sf"/>
</dbReference>
<evidence type="ECO:0000313" key="26">
    <source>
        <dbReference type="Proteomes" id="UP000198520"/>
    </source>
</evidence>
<sequence length="555" mass="56631">MSGIGVSAGLVAGPVVHLPDPVSEPPAGVRLHPSHDHDAEARRIPAAAAQVTADLERAAAAASGDTADVLAAAATIAADPTLSADAQRRVQTEHLVPERAVWEAAAEVSRQFLALGGHFAERVGDIEDIRDRVIAALTGRPAPGVPEHSEPFVLVALDLAPSTTAALDPARVLAVVTDGAGPTSHTAIVANALGIPAVVAAQGASALLAEGTQVLVNGSTGLVTIEPDAAELAAARAATARPRVLTGPGRTSDGHPVQLLANVANPEQALLAAEVGAEGVGLFRSEFCFLGREQAPSRAEQVDAYRQVFAAFPGRKVVIRTLDSGADKPLPFLSMGYEENPALGLRGLRTSARWPELLDEQLAAIAEASAAEDATVWVMAPMVATVDEAEDFVAACHRHGLAEPGVMVEVPSAALLSGQILAHAHFASIGTNDLTQYAMAADRLLGSLAHLSDPWQPAVLQLIASTCAGGAQQGRPVGVCGEAASHTALATVLVGLGVSSLSMAPRALPDVAAALGAVTLEECRTVARIALAASSAHDARAAVRARLPQLDALGL</sequence>
<dbReference type="InterPro" id="IPR040442">
    <property type="entry name" value="Pyrv_kinase-like_dom_sf"/>
</dbReference>
<accession>A0A1I2DXJ9</accession>
<evidence type="ECO:0000256" key="11">
    <source>
        <dbReference type="ARBA" id="ARBA00022679"/>
    </source>
</evidence>
<dbReference type="PRINTS" id="PR01736">
    <property type="entry name" value="PHPHTRNFRASE"/>
</dbReference>
<dbReference type="SUPFAM" id="SSF47831">
    <property type="entry name" value="Enzyme I of the PEP:sugar phosphotransferase system HPr-binding (sub)domain"/>
    <property type="match status" value="1"/>
</dbReference>
<keyword evidence="14 17" id="KW-0418">Kinase</keyword>
<evidence type="ECO:0000256" key="14">
    <source>
        <dbReference type="ARBA" id="ARBA00022777"/>
    </source>
</evidence>
<dbReference type="Gene3D" id="3.20.20.60">
    <property type="entry name" value="Phosphoenolpyruvate-binding domains"/>
    <property type="match status" value="1"/>
</dbReference>
<evidence type="ECO:0000256" key="2">
    <source>
        <dbReference type="ARBA" id="ARBA00001946"/>
    </source>
</evidence>
<dbReference type="InterPro" id="IPR006318">
    <property type="entry name" value="PTS_EI-like"/>
</dbReference>
<keyword evidence="15 17" id="KW-0460">Magnesium</keyword>
<feature type="domain" description="Phosphotransferase system enzyme I N-terminal" evidence="24">
    <location>
        <begin position="2"/>
        <end position="122"/>
    </location>
</feature>
<keyword evidence="10 17" id="KW-0762">Sugar transport</keyword>
<evidence type="ECO:0000256" key="9">
    <source>
        <dbReference type="ARBA" id="ARBA00022490"/>
    </source>
</evidence>
<comment type="function">
    <text evidence="3 17">General (non sugar-specific) component of the phosphoenolpyruvate-dependent sugar phosphotransferase system (sugar PTS). This major carbohydrate active-transport system catalyzes the phosphorylation of incoming sugar substrates concomitantly with their translocation across the cell membrane. Enzyme I transfers the phosphoryl group from phosphoenolpyruvate (PEP) to the phosphoryl carrier protein (HPr).</text>
</comment>
<dbReference type="InterPro" id="IPR024692">
    <property type="entry name" value="PTS_EI"/>
</dbReference>
<evidence type="ECO:0000259" key="23">
    <source>
        <dbReference type="Pfam" id="PF02896"/>
    </source>
</evidence>
<dbReference type="InterPro" id="IPR008731">
    <property type="entry name" value="PTS_EIN"/>
</dbReference>
<comment type="similarity">
    <text evidence="5 17">Belongs to the PEP-utilizing enzyme family.</text>
</comment>
<evidence type="ECO:0000256" key="13">
    <source>
        <dbReference type="ARBA" id="ARBA00022723"/>
    </source>
</evidence>
<evidence type="ECO:0000259" key="24">
    <source>
        <dbReference type="Pfam" id="PF05524"/>
    </source>
</evidence>
<name>A0A1I2DXJ9_9MICO</name>
<dbReference type="Pfam" id="PF02896">
    <property type="entry name" value="PEP-utilizers_C"/>
    <property type="match status" value="1"/>
</dbReference>
<dbReference type="InterPro" id="IPR050499">
    <property type="entry name" value="PEP-utilizing_PTS_enzyme"/>
</dbReference>
<keyword evidence="26" id="KW-1185">Reference proteome</keyword>
<dbReference type="SUPFAM" id="SSF52009">
    <property type="entry name" value="Phosphohistidine domain"/>
    <property type="match status" value="1"/>
</dbReference>
<evidence type="ECO:0000256" key="8">
    <source>
        <dbReference type="ARBA" id="ARBA00022448"/>
    </source>
</evidence>
<comment type="cofactor">
    <cofactor evidence="2 17 20">
        <name>Mg(2+)</name>
        <dbReference type="ChEBI" id="CHEBI:18420"/>
    </cofactor>
</comment>
<keyword evidence="25" id="KW-0670">Pyruvate</keyword>
<dbReference type="NCBIfam" id="TIGR01417">
    <property type="entry name" value="PTS_I_fam"/>
    <property type="match status" value="1"/>
</dbReference>
<evidence type="ECO:0000256" key="12">
    <source>
        <dbReference type="ARBA" id="ARBA00022683"/>
    </source>
</evidence>
<dbReference type="Gene3D" id="3.50.30.10">
    <property type="entry name" value="Phosphohistidine domain"/>
    <property type="match status" value="1"/>
</dbReference>
<evidence type="ECO:0000256" key="10">
    <source>
        <dbReference type="ARBA" id="ARBA00022597"/>
    </source>
</evidence>
<dbReference type="GO" id="GO:0009401">
    <property type="term" value="P:phosphoenolpyruvate-dependent sugar phosphotransferase system"/>
    <property type="evidence" value="ECO:0007669"/>
    <property type="project" value="UniProtKB-KW"/>
</dbReference>
<gene>
    <name evidence="25" type="ORF">SAMN04488035_0784</name>
</gene>
<dbReference type="GO" id="GO:0046872">
    <property type="term" value="F:metal ion binding"/>
    <property type="evidence" value="ECO:0007669"/>
    <property type="project" value="UniProtKB-KW"/>
</dbReference>
<feature type="domain" description="PEP-utilising enzyme C-terminal" evidence="23">
    <location>
        <begin position="248"/>
        <end position="514"/>
    </location>
</feature>
<dbReference type="PANTHER" id="PTHR46244:SF3">
    <property type="entry name" value="PHOSPHOENOLPYRUVATE-PROTEIN PHOSPHOTRANSFERASE"/>
    <property type="match status" value="1"/>
</dbReference>
<keyword evidence="12 17" id="KW-0598">Phosphotransferase system</keyword>
<feature type="active site" description="Tele-phosphohistidine intermediate" evidence="18">
    <location>
        <position position="185"/>
    </location>
</feature>
<dbReference type="InterPro" id="IPR015813">
    <property type="entry name" value="Pyrv/PenolPyrv_kinase-like_dom"/>
</dbReference>
<dbReference type="AlphaFoldDB" id="A0A1I2DXJ9"/>
<evidence type="ECO:0000256" key="18">
    <source>
        <dbReference type="PIRSR" id="PIRSR000732-1"/>
    </source>
</evidence>
<dbReference type="PIRSF" id="PIRSF000732">
    <property type="entry name" value="PTS_enzyme_I"/>
    <property type="match status" value="1"/>
</dbReference>
<feature type="binding site" evidence="19">
    <location>
        <position position="284"/>
    </location>
    <ligand>
        <name>phosphoenolpyruvate</name>
        <dbReference type="ChEBI" id="CHEBI:58702"/>
    </ligand>
</feature>
<evidence type="ECO:0000256" key="6">
    <source>
        <dbReference type="ARBA" id="ARBA00012232"/>
    </source>
</evidence>
<keyword evidence="9 17" id="KW-0963">Cytoplasm</keyword>
<keyword evidence="11 17" id="KW-0808">Transferase</keyword>
<feature type="binding site" evidence="20">
    <location>
        <position position="433"/>
    </location>
    <ligand>
        <name>Mg(2+)</name>
        <dbReference type="ChEBI" id="CHEBI:18420"/>
    </ligand>
</feature>
<evidence type="ECO:0000259" key="22">
    <source>
        <dbReference type="Pfam" id="PF00391"/>
    </source>
</evidence>
<reference evidence="26" key="1">
    <citation type="submission" date="2016-10" db="EMBL/GenBank/DDBJ databases">
        <authorList>
            <person name="Varghese N."/>
            <person name="Submissions S."/>
        </authorList>
    </citation>
    <scope>NUCLEOTIDE SEQUENCE [LARGE SCALE GENOMIC DNA]</scope>
    <source>
        <strain evidence="26">DSM 19083</strain>
    </source>
</reference>
<feature type="binding site" evidence="19">
    <location>
        <begin position="432"/>
        <end position="433"/>
    </location>
    <ligand>
        <name>phosphoenolpyruvate</name>
        <dbReference type="ChEBI" id="CHEBI:58702"/>
    </ligand>
</feature>